<reference evidence="3 4" key="1">
    <citation type="journal article" date="2010" name="Plant Cell">
        <title>The Chlorella variabilis NC64A genome reveals adaptation to photosymbiosis, coevolution with viruses, and cryptic sex.</title>
        <authorList>
            <person name="Blanc G."/>
            <person name="Duncan G."/>
            <person name="Agarkova I."/>
            <person name="Borodovsky M."/>
            <person name="Gurnon J."/>
            <person name="Kuo A."/>
            <person name="Lindquist E."/>
            <person name="Lucas S."/>
            <person name="Pangilinan J."/>
            <person name="Polle J."/>
            <person name="Salamov A."/>
            <person name="Terry A."/>
            <person name="Yamada T."/>
            <person name="Dunigan D.D."/>
            <person name="Grigoriev I.V."/>
            <person name="Claverie J.M."/>
            <person name="Van Etten J.L."/>
        </authorList>
    </citation>
    <scope>NUCLEOTIDE SEQUENCE [LARGE SCALE GENOMIC DNA]</scope>
    <source>
        <strain evidence="3 4">NC64A</strain>
    </source>
</reference>
<keyword evidence="2" id="KW-0472">Membrane</keyword>
<dbReference type="RefSeq" id="XP_005851341.1">
    <property type="nucleotide sequence ID" value="XM_005851279.1"/>
</dbReference>
<keyword evidence="4" id="KW-1185">Reference proteome</keyword>
<name>E1Z3V4_CHLVA</name>
<gene>
    <name evidence="3" type="ORF">CHLNCDRAFT_56809</name>
</gene>
<feature type="region of interest" description="Disordered" evidence="1">
    <location>
        <begin position="47"/>
        <end position="78"/>
    </location>
</feature>
<dbReference type="AlphaFoldDB" id="E1Z3V4"/>
<keyword evidence="2" id="KW-0812">Transmembrane</keyword>
<dbReference type="EMBL" id="GL433836">
    <property type="protein sequence ID" value="EFN59239.1"/>
    <property type="molecule type" value="Genomic_DNA"/>
</dbReference>
<dbReference type="KEGG" id="cvr:CHLNCDRAFT_56809"/>
<keyword evidence="2" id="KW-1133">Transmembrane helix</keyword>
<evidence type="ECO:0000313" key="3">
    <source>
        <dbReference type="EMBL" id="EFN59239.1"/>
    </source>
</evidence>
<dbReference type="GeneID" id="17358607"/>
<organism evidence="4">
    <name type="scientific">Chlorella variabilis</name>
    <name type="common">Green alga</name>
    <dbReference type="NCBI Taxonomy" id="554065"/>
    <lineage>
        <taxon>Eukaryota</taxon>
        <taxon>Viridiplantae</taxon>
        <taxon>Chlorophyta</taxon>
        <taxon>core chlorophytes</taxon>
        <taxon>Trebouxiophyceae</taxon>
        <taxon>Chlorellales</taxon>
        <taxon>Chlorellaceae</taxon>
        <taxon>Chlorella clade</taxon>
        <taxon>Chlorella</taxon>
    </lineage>
</organism>
<evidence type="ECO:0000256" key="2">
    <source>
        <dbReference type="SAM" id="Phobius"/>
    </source>
</evidence>
<evidence type="ECO:0000313" key="4">
    <source>
        <dbReference type="Proteomes" id="UP000008141"/>
    </source>
</evidence>
<dbReference type="Proteomes" id="UP000008141">
    <property type="component" value="Unassembled WGS sequence"/>
</dbReference>
<sequence length="149" mass="16244">MAYLASASSSSLPGLHPRTAVHARPAGLWGPGPAGCLALRSTRLRRVAAAEAPPAGQEQAGAQPSGPAQERPQPSQPDWYKAELNRLNQNRRQVQESFERDRLIFRRIMRSLAVFFLLLAGIGFLGDYGSFISYLMVVHAACFLLVSVI</sequence>
<feature type="compositionally biased region" description="Low complexity" evidence="1">
    <location>
        <begin position="49"/>
        <end position="70"/>
    </location>
</feature>
<feature type="transmembrane region" description="Helical" evidence="2">
    <location>
        <begin position="108"/>
        <end position="125"/>
    </location>
</feature>
<accession>E1Z3V4</accession>
<protein>
    <submittedName>
        <fullName evidence="3">Expressed protein</fullName>
    </submittedName>
</protein>
<dbReference type="InParanoid" id="E1Z3V4"/>
<proteinExistence type="predicted"/>
<evidence type="ECO:0000256" key="1">
    <source>
        <dbReference type="SAM" id="MobiDB-lite"/>
    </source>
</evidence>